<evidence type="ECO:0000256" key="5">
    <source>
        <dbReference type="ARBA" id="ARBA00022989"/>
    </source>
</evidence>
<evidence type="ECO:0000313" key="10">
    <source>
        <dbReference type="Proteomes" id="UP001059617"/>
    </source>
</evidence>
<dbReference type="InterPro" id="IPR035906">
    <property type="entry name" value="MetI-like_sf"/>
</dbReference>
<dbReference type="Gene3D" id="1.10.3720.10">
    <property type="entry name" value="MetI-like"/>
    <property type="match status" value="1"/>
</dbReference>
<feature type="transmembrane region" description="Helical" evidence="7">
    <location>
        <begin position="157"/>
        <end position="176"/>
    </location>
</feature>
<dbReference type="RefSeq" id="WP_259857815.1">
    <property type="nucleotide sequence ID" value="NZ_BAAAST010000016.1"/>
</dbReference>
<feature type="transmembrane region" description="Helical" evidence="7">
    <location>
        <begin position="29"/>
        <end position="51"/>
    </location>
</feature>
<evidence type="ECO:0000256" key="1">
    <source>
        <dbReference type="ARBA" id="ARBA00004651"/>
    </source>
</evidence>
<name>A0ABY5VQK6_9ACTN</name>
<accession>A0ABY5VQK6</accession>
<evidence type="ECO:0000313" key="9">
    <source>
        <dbReference type="EMBL" id="UWP80057.1"/>
    </source>
</evidence>
<dbReference type="InterPro" id="IPR000515">
    <property type="entry name" value="MetI-like"/>
</dbReference>
<evidence type="ECO:0000256" key="6">
    <source>
        <dbReference type="ARBA" id="ARBA00023136"/>
    </source>
</evidence>
<evidence type="ECO:0000256" key="2">
    <source>
        <dbReference type="ARBA" id="ARBA00022448"/>
    </source>
</evidence>
<feature type="transmembrane region" description="Helical" evidence="7">
    <location>
        <begin position="216"/>
        <end position="242"/>
    </location>
</feature>
<evidence type="ECO:0000256" key="7">
    <source>
        <dbReference type="RuleBase" id="RU363032"/>
    </source>
</evidence>
<gene>
    <name evidence="9" type="ORF">Dfulv_33505</name>
</gene>
<dbReference type="EMBL" id="CP073720">
    <property type="protein sequence ID" value="UWP80057.1"/>
    <property type="molecule type" value="Genomic_DNA"/>
</dbReference>
<dbReference type="PANTHER" id="PTHR43386">
    <property type="entry name" value="OLIGOPEPTIDE TRANSPORT SYSTEM PERMEASE PROTEIN APPC"/>
    <property type="match status" value="1"/>
</dbReference>
<keyword evidence="5 7" id="KW-1133">Transmembrane helix</keyword>
<dbReference type="Pfam" id="PF00528">
    <property type="entry name" value="BPD_transp_1"/>
    <property type="match status" value="1"/>
</dbReference>
<proteinExistence type="inferred from homology"/>
<evidence type="ECO:0000256" key="4">
    <source>
        <dbReference type="ARBA" id="ARBA00022692"/>
    </source>
</evidence>
<comment type="similarity">
    <text evidence="7">Belongs to the binding-protein-dependent transport system permease family.</text>
</comment>
<sequence length="292" mass="30436">MVDLIDVPAPVDGPAPTRTATLRSAAAYLLYRLDLVLCVLWLLMVAGWAVLPGVFSRQDPLTGVAAERLRPPSAHHLLGTDQLGRDLYARVVHGAALSLQAALIAVGVALVLGSAVGLAAGSLGHRAGELIMRIVDVLLAIPALLTALAMITALGFGTVQVAVAVGVATAATFARVMRAEVLRIRAAPYIGAARCAGARGWWIAVRHVLPNTAGPVLVLAALEFGTAILFISTLSFLGLGAAPPAPEWGSLVSAGRNYLNTAWWLTTLPSITVAVTVLAANRIARQLEHRRG</sequence>
<dbReference type="PROSITE" id="PS50928">
    <property type="entry name" value="ABC_TM1"/>
    <property type="match status" value="1"/>
</dbReference>
<evidence type="ECO:0000259" key="8">
    <source>
        <dbReference type="PROSITE" id="PS50928"/>
    </source>
</evidence>
<organism evidence="9 10">
    <name type="scientific">Dactylosporangium fulvum</name>
    <dbReference type="NCBI Taxonomy" id="53359"/>
    <lineage>
        <taxon>Bacteria</taxon>
        <taxon>Bacillati</taxon>
        <taxon>Actinomycetota</taxon>
        <taxon>Actinomycetes</taxon>
        <taxon>Micromonosporales</taxon>
        <taxon>Micromonosporaceae</taxon>
        <taxon>Dactylosporangium</taxon>
    </lineage>
</organism>
<comment type="subcellular location">
    <subcellularLocation>
        <location evidence="1 7">Cell membrane</location>
        <topology evidence="1 7">Multi-pass membrane protein</topology>
    </subcellularLocation>
</comment>
<feature type="domain" description="ABC transmembrane type-1" evidence="8">
    <location>
        <begin position="95"/>
        <end position="284"/>
    </location>
</feature>
<keyword evidence="10" id="KW-1185">Reference proteome</keyword>
<reference evidence="9" key="1">
    <citation type="submission" date="2021-04" db="EMBL/GenBank/DDBJ databases">
        <authorList>
            <person name="Hartkoorn R.C."/>
            <person name="Beaudoing E."/>
            <person name="Hot D."/>
        </authorList>
    </citation>
    <scope>NUCLEOTIDE SEQUENCE</scope>
    <source>
        <strain evidence="9">NRRL B-16292</strain>
    </source>
</reference>
<keyword evidence="6 7" id="KW-0472">Membrane</keyword>
<keyword evidence="3" id="KW-1003">Cell membrane</keyword>
<protein>
    <submittedName>
        <fullName evidence="9">ABC transporter permease</fullName>
    </submittedName>
</protein>
<dbReference type="InterPro" id="IPR050366">
    <property type="entry name" value="BP-dependent_transpt_permease"/>
</dbReference>
<keyword evidence="4 7" id="KW-0812">Transmembrane</keyword>
<feature type="transmembrane region" description="Helical" evidence="7">
    <location>
        <begin position="262"/>
        <end position="281"/>
    </location>
</feature>
<dbReference type="CDD" id="cd06261">
    <property type="entry name" value="TM_PBP2"/>
    <property type="match status" value="1"/>
</dbReference>
<dbReference type="Proteomes" id="UP001059617">
    <property type="component" value="Chromosome"/>
</dbReference>
<keyword evidence="2 7" id="KW-0813">Transport</keyword>
<reference evidence="9" key="2">
    <citation type="submission" date="2022-09" db="EMBL/GenBank/DDBJ databases">
        <title>Biosynthetic gene clusters of Dactylosporangioum fulvum.</title>
        <authorList>
            <person name="Caradec T."/>
        </authorList>
    </citation>
    <scope>NUCLEOTIDE SEQUENCE</scope>
    <source>
        <strain evidence="9">NRRL B-16292</strain>
    </source>
</reference>
<dbReference type="SUPFAM" id="SSF161098">
    <property type="entry name" value="MetI-like"/>
    <property type="match status" value="1"/>
</dbReference>
<feature type="transmembrane region" description="Helical" evidence="7">
    <location>
        <begin position="97"/>
        <end position="118"/>
    </location>
</feature>
<feature type="transmembrane region" description="Helical" evidence="7">
    <location>
        <begin position="130"/>
        <end position="151"/>
    </location>
</feature>
<dbReference type="PANTHER" id="PTHR43386:SF25">
    <property type="entry name" value="PEPTIDE ABC TRANSPORTER PERMEASE PROTEIN"/>
    <property type="match status" value="1"/>
</dbReference>
<evidence type="ECO:0000256" key="3">
    <source>
        <dbReference type="ARBA" id="ARBA00022475"/>
    </source>
</evidence>